<dbReference type="RefSeq" id="WP_084328420.1">
    <property type="nucleotide sequence ID" value="NZ_AWSA01000075.1"/>
</dbReference>
<protein>
    <submittedName>
        <fullName evidence="2">Septum formation initiator family protein</fullName>
    </submittedName>
</protein>
<organism evidence="2 3">
    <name type="scientific">Intrasporangium oryzae NRRL B-24470</name>
    <dbReference type="NCBI Taxonomy" id="1386089"/>
    <lineage>
        <taxon>Bacteria</taxon>
        <taxon>Bacillati</taxon>
        <taxon>Actinomycetota</taxon>
        <taxon>Actinomycetes</taxon>
        <taxon>Micrococcales</taxon>
        <taxon>Intrasporangiaceae</taxon>
        <taxon>Intrasporangium</taxon>
    </lineage>
</organism>
<dbReference type="EMBL" id="AWSA01000075">
    <property type="protein sequence ID" value="EWS99729.1"/>
    <property type="molecule type" value="Genomic_DNA"/>
</dbReference>
<proteinExistence type="predicted"/>
<evidence type="ECO:0000256" key="1">
    <source>
        <dbReference type="SAM" id="MobiDB-lite"/>
    </source>
</evidence>
<comment type="caution">
    <text evidence="2">The sequence shown here is derived from an EMBL/GenBank/DDBJ whole genome shotgun (WGS) entry which is preliminary data.</text>
</comment>
<dbReference type="Pfam" id="PF04417">
    <property type="entry name" value="DUF501"/>
    <property type="match status" value="1"/>
</dbReference>
<dbReference type="OrthoDB" id="13546at2"/>
<dbReference type="InterPro" id="IPR007511">
    <property type="entry name" value="DUF501"/>
</dbReference>
<feature type="region of interest" description="Disordered" evidence="1">
    <location>
        <begin position="1"/>
        <end position="45"/>
    </location>
</feature>
<dbReference type="PANTHER" id="PTHR37163">
    <property type="entry name" value="CONSERVED PROTEIN"/>
    <property type="match status" value="1"/>
</dbReference>
<dbReference type="eggNOG" id="COG1507">
    <property type="taxonomic scope" value="Bacteria"/>
</dbReference>
<dbReference type="PANTHER" id="PTHR37163:SF1">
    <property type="entry name" value="DUF501 DOMAIN-CONTAINING PROTEIN"/>
    <property type="match status" value="1"/>
</dbReference>
<dbReference type="Proteomes" id="UP000019489">
    <property type="component" value="Unassembled WGS sequence"/>
</dbReference>
<dbReference type="PATRIC" id="fig|1386089.3.peg.4044"/>
<evidence type="ECO:0000313" key="2">
    <source>
        <dbReference type="EMBL" id="EWS99729.1"/>
    </source>
</evidence>
<gene>
    <name evidence="2" type="ORF">N865_21005</name>
</gene>
<reference evidence="2 3" key="1">
    <citation type="submission" date="2013-08" db="EMBL/GenBank/DDBJ databases">
        <title>Intrasporangium oryzae NRRL B-24470.</title>
        <authorList>
            <person name="Liu H."/>
            <person name="Wang G."/>
        </authorList>
    </citation>
    <scope>NUCLEOTIDE SEQUENCE [LARGE SCALE GENOMIC DNA]</scope>
    <source>
        <strain evidence="2 3">NRRL B-24470</strain>
    </source>
</reference>
<evidence type="ECO:0000313" key="3">
    <source>
        <dbReference type="Proteomes" id="UP000019489"/>
    </source>
</evidence>
<keyword evidence="3" id="KW-1185">Reference proteome</keyword>
<dbReference type="STRING" id="1386089.N865_21005"/>
<dbReference type="AlphaFoldDB" id="W9G1B0"/>
<accession>W9G1B0</accession>
<name>W9G1B0_9MICO</name>
<sequence length="205" mass="21776">MSPADDAPGRPHDNEASTSLGNHDTRPPVAESDLDAVQRQLGRRPRGVAEVAHRCPCGEPDVLRTEPRLPDGTPFPTTYYATCPRLTGAISTLETEGVMRDMTARLADDATLAAAYERAHEHYLARRAELGDVPEIAGISAGGMPNRVKCLHVLVGHSLAAGPGVNPLGDEALEMLEPWWTPTSCAAIHAAEDDAATSPAEADDE</sequence>